<reference evidence="2" key="1">
    <citation type="submission" date="2022-07" db="EMBL/GenBank/DDBJ databases">
        <title>Chromosome-level genome of Muraenolepis orangiensis.</title>
        <authorList>
            <person name="Kim J."/>
        </authorList>
    </citation>
    <scope>NUCLEOTIDE SEQUENCE</scope>
    <source>
        <strain evidence="2">KU_S4_2022</strain>
        <tissue evidence="2">Muscle</tissue>
    </source>
</reference>
<proteinExistence type="predicted"/>
<organism evidence="2 3">
    <name type="scientific">Muraenolepis orangiensis</name>
    <name type="common">Patagonian moray cod</name>
    <dbReference type="NCBI Taxonomy" id="630683"/>
    <lineage>
        <taxon>Eukaryota</taxon>
        <taxon>Metazoa</taxon>
        <taxon>Chordata</taxon>
        <taxon>Craniata</taxon>
        <taxon>Vertebrata</taxon>
        <taxon>Euteleostomi</taxon>
        <taxon>Actinopterygii</taxon>
        <taxon>Neopterygii</taxon>
        <taxon>Teleostei</taxon>
        <taxon>Neoteleostei</taxon>
        <taxon>Acanthomorphata</taxon>
        <taxon>Zeiogadaria</taxon>
        <taxon>Gadariae</taxon>
        <taxon>Gadiformes</taxon>
        <taxon>Muraenolepidoidei</taxon>
        <taxon>Muraenolepididae</taxon>
        <taxon>Muraenolepis</taxon>
    </lineage>
</organism>
<accession>A0A9Q0EYE0</accession>
<evidence type="ECO:0000313" key="2">
    <source>
        <dbReference type="EMBL" id="KAJ3613773.1"/>
    </source>
</evidence>
<feature type="region of interest" description="Disordered" evidence="1">
    <location>
        <begin position="1"/>
        <end position="40"/>
    </location>
</feature>
<protein>
    <submittedName>
        <fullName evidence="2">Uncharacterized protein</fullName>
    </submittedName>
</protein>
<name>A0A9Q0EYE0_9TELE</name>
<evidence type="ECO:0000313" key="3">
    <source>
        <dbReference type="Proteomes" id="UP001148018"/>
    </source>
</evidence>
<dbReference type="Proteomes" id="UP001148018">
    <property type="component" value="Unassembled WGS sequence"/>
</dbReference>
<dbReference type="EMBL" id="JANIIK010000035">
    <property type="protein sequence ID" value="KAJ3613773.1"/>
    <property type="molecule type" value="Genomic_DNA"/>
</dbReference>
<gene>
    <name evidence="2" type="ORF">NHX12_020019</name>
</gene>
<comment type="caution">
    <text evidence="2">The sequence shown here is derived from an EMBL/GenBank/DDBJ whole genome shotgun (WGS) entry which is preliminary data.</text>
</comment>
<keyword evidence="3" id="KW-1185">Reference proteome</keyword>
<sequence length="108" mass="11604">MEREEATVLHIPMTSLGNATRPKAAPLPRPADGVTNSTTGTVPRYCVLRRRAVERQESGVSVPILGRWDHGAVEKPLGGRPGLWLTLSRRGAPECTSSSSPTTTPPHL</sequence>
<dbReference type="AlphaFoldDB" id="A0A9Q0EYE0"/>
<feature type="region of interest" description="Disordered" evidence="1">
    <location>
        <begin position="89"/>
        <end position="108"/>
    </location>
</feature>
<evidence type="ECO:0000256" key="1">
    <source>
        <dbReference type="SAM" id="MobiDB-lite"/>
    </source>
</evidence>